<comment type="function">
    <text evidence="4">Catalyzes the reversible epimerization of cellobiose to 4-O-beta-D-glucopyranosyl-D-mannose (Glc-Man).</text>
</comment>
<dbReference type="PANTHER" id="PTHR15108">
    <property type="entry name" value="N-ACYLGLUCOSAMINE-2-EPIMERASE"/>
    <property type="match status" value="1"/>
</dbReference>
<dbReference type="InterPro" id="IPR010819">
    <property type="entry name" value="AGE/CE"/>
</dbReference>
<dbReference type="STRING" id="551995.SAMN05192574_11143"/>
<dbReference type="Pfam" id="PF07221">
    <property type="entry name" value="GlcNAc_2-epim"/>
    <property type="match status" value="1"/>
</dbReference>
<dbReference type="EC" id="5.1.3.11" evidence="4"/>
<dbReference type="EMBL" id="FOCL01000011">
    <property type="protein sequence ID" value="SEO70351.1"/>
    <property type="molecule type" value="Genomic_DNA"/>
</dbReference>
<evidence type="ECO:0000256" key="4">
    <source>
        <dbReference type="HAMAP-Rule" id="MF_00929"/>
    </source>
</evidence>
<comment type="catalytic activity">
    <reaction evidence="1 4">
        <text>D-cellobiose = beta-D-glucosyl-(1-&gt;4)-D-mannopyranose</text>
        <dbReference type="Rhea" id="RHEA:23384"/>
        <dbReference type="ChEBI" id="CHEBI:17057"/>
        <dbReference type="ChEBI" id="CHEBI:47931"/>
        <dbReference type="EC" id="5.1.3.11"/>
    </reaction>
</comment>
<evidence type="ECO:0000313" key="5">
    <source>
        <dbReference type="EMBL" id="SEO70351.1"/>
    </source>
</evidence>
<dbReference type="InterPro" id="IPR012341">
    <property type="entry name" value="6hp_glycosidase-like_sf"/>
</dbReference>
<name>A0A1H8RV66_9SPHI</name>
<reference evidence="6" key="1">
    <citation type="submission" date="2016-10" db="EMBL/GenBank/DDBJ databases">
        <authorList>
            <person name="Varghese N."/>
            <person name="Submissions S."/>
        </authorList>
    </citation>
    <scope>NUCLEOTIDE SEQUENCE [LARGE SCALE GENOMIC DNA]</scope>
    <source>
        <strain evidence="6">Gh-48</strain>
    </source>
</reference>
<evidence type="ECO:0000313" key="6">
    <source>
        <dbReference type="Proteomes" id="UP000198942"/>
    </source>
</evidence>
<proteinExistence type="inferred from homology"/>
<dbReference type="Gene3D" id="1.50.10.10">
    <property type="match status" value="1"/>
</dbReference>
<dbReference type="AlphaFoldDB" id="A0A1H8RV66"/>
<dbReference type="GO" id="GO:0047736">
    <property type="term" value="F:cellobiose epimerase activity"/>
    <property type="evidence" value="ECO:0007669"/>
    <property type="project" value="UniProtKB-UniRule"/>
</dbReference>
<comment type="similarity">
    <text evidence="4">Belongs to the cellobiose 2-epimerase family.</text>
</comment>
<dbReference type="HAMAP" id="MF_00929">
    <property type="entry name" value="Cellobiose_2_epim"/>
    <property type="match status" value="1"/>
</dbReference>
<evidence type="ECO:0000256" key="3">
    <source>
        <dbReference type="ARBA" id="ARBA00023235"/>
    </source>
</evidence>
<gene>
    <name evidence="5" type="ORF">SAMN05192574_11143</name>
</gene>
<sequence length="411" mass="47483">MTNNMLQPSNAVLKDQLTVFSNELTEELKNILDYWLNHTVDEVNGGFWGKIDNKNQVTADAAKGSVLNARILWSFSAAYNQNPDEAYLQAATRAYDYIKVCFVDNEFGGVYWSVSYKGDKLDTKKQVYANAFTIYALSEYHIASKLETVKEEAIDLYHLLVDKSYDGNKTGYFEAFTREWNPLDDLRLSAKDANEKKTMNTHLHVLEAYTNLYRIWPDEGLKQQIETLINNFFDHFIDAEAGHLVLFFDEEWNRRSNTVSYGHDIEATWLLLEAAEAINNQEMIKRVNRICITIAEATIQGLDADGGLWYEYEPAEDHLIKEKHWWVQAEAMVGFYNTWQLSGNDKYLQLALDNWAFVKDKILDKQNGEWFWGIKADGSIMPGEDKAGLWKCPYHNSRACIEIIKRIKALK</sequence>
<keyword evidence="3 4" id="KW-0413">Isomerase</keyword>
<dbReference type="GO" id="GO:0005975">
    <property type="term" value="P:carbohydrate metabolic process"/>
    <property type="evidence" value="ECO:0007669"/>
    <property type="project" value="InterPro"/>
</dbReference>
<protein>
    <recommendedName>
        <fullName evidence="4">Cellobiose 2-epimerase</fullName>
        <shortName evidence="4">CE</shortName>
        <ecNumber evidence="4">5.1.3.11</ecNumber>
    </recommendedName>
</protein>
<organism evidence="5 6">
    <name type="scientific">Mucilaginibacter gossypiicola</name>
    <dbReference type="NCBI Taxonomy" id="551995"/>
    <lineage>
        <taxon>Bacteria</taxon>
        <taxon>Pseudomonadati</taxon>
        <taxon>Bacteroidota</taxon>
        <taxon>Sphingobacteriia</taxon>
        <taxon>Sphingobacteriales</taxon>
        <taxon>Sphingobacteriaceae</taxon>
        <taxon>Mucilaginibacter</taxon>
    </lineage>
</organism>
<keyword evidence="6" id="KW-1185">Reference proteome</keyword>
<evidence type="ECO:0000256" key="2">
    <source>
        <dbReference type="ARBA" id="ARBA00008558"/>
    </source>
</evidence>
<dbReference type="SUPFAM" id="SSF48208">
    <property type="entry name" value="Six-hairpin glycosidases"/>
    <property type="match status" value="1"/>
</dbReference>
<dbReference type="InterPro" id="IPR008928">
    <property type="entry name" value="6-hairpin_glycosidase_sf"/>
</dbReference>
<dbReference type="InterPro" id="IPR028584">
    <property type="entry name" value="Cellobiose_2_epim"/>
</dbReference>
<dbReference type="Proteomes" id="UP000198942">
    <property type="component" value="Unassembled WGS sequence"/>
</dbReference>
<accession>A0A1H8RV66</accession>
<comment type="similarity">
    <text evidence="2">Belongs to the N-acylglucosamine 2-epimerase family.</text>
</comment>
<evidence type="ECO:0000256" key="1">
    <source>
        <dbReference type="ARBA" id="ARBA00001470"/>
    </source>
</evidence>